<dbReference type="Proteomes" id="UP001207654">
    <property type="component" value="Unassembled WGS sequence"/>
</dbReference>
<dbReference type="SUPFAM" id="SSF46689">
    <property type="entry name" value="Homeodomain-like"/>
    <property type="match status" value="1"/>
</dbReference>
<dbReference type="Pfam" id="PF02954">
    <property type="entry name" value="HTH_8"/>
    <property type="match status" value="1"/>
</dbReference>
<dbReference type="InterPro" id="IPR009057">
    <property type="entry name" value="Homeodomain-like_sf"/>
</dbReference>
<gene>
    <name evidence="3" type="ORF">OV287_15065</name>
</gene>
<keyword evidence="4" id="KW-1185">Reference proteome</keyword>
<accession>A0ABT4A2B5</accession>
<evidence type="ECO:0000256" key="1">
    <source>
        <dbReference type="SAM" id="MobiDB-lite"/>
    </source>
</evidence>
<proteinExistence type="predicted"/>
<sequence length="74" mass="7834">MQQAQSAGVGLLGPEDLELGGDDAPLTPLDEARDAFVQRYVREAITRSGGSKKEAAQALGIGLRSLFRYLGEGD</sequence>
<protein>
    <recommendedName>
        <fullName evidence="2">DNA binding HTH domain-containing protein</fullName>
    </recommendedName>
</protein>
<organism evidence="3 4">
    <name type="scientific">Archangium lansingense</name>
    <dbReference type="NCBI Taxonomy" id="2995310"/>
    <lineage>
        <taxon>Bacteria</taxon>
        <taxon>Pseudomonadati</taxon>
        <taxon>Myxococcota</taxon>
        <taxon>Myxococcia</taxon>
        <taxon>Myxococcales</taxon>
        <taxon>Cystobacterineae</taxon>
        <taxon>Archangiaceae</taxon>
        <taxon>Archangium</taxon>
    </lineage>
</organism>
<evidence type="ECO:0000313" key="4">
    <source>
        <dbReference type="Proteomes" id="UP001207654"/>
    </source>
</evidence>
<evidence type="ECO:0000313" key="3">
    <source>
        <dbReference type="EMBL" id="MCY1075793.1"/>
    </source>
</evidence>
<name>A0ABT4A2B5_9BACT</name>
<dbReference type="EMBL" id="JAPNKA010000001">
    <property type="protein sequence ID" value="MCY1075793.1"/>
    <property type="molecule type" value="Genomic_DNA"/>
</dbReference>
<dbReference type="Gene3D" id="1.10.10.60">
    <property type="entry name" value="Homeodomain-like"/>
    <property type="match status" value="1"/>
</dbReference>
<comment type="caution">
    <text evidence="3">The sequence shown here is derived from an EMBL/GenBank/DDBJ whole genome shotgun (WGS) entry which is preliminary data.</text>
</comment>
<dbReference type="InterPro" id="IPR002197">
    <property type="entry name" value="HTH_Fis"/>
</dbReference>
<feature type="region of interest" description="Disordered" evidence="1">
    <location>
        <begin position="1"/>
        <end position="25"/>
    </location>
</feature>
<reference evidence="3 4" key="1">
    <citation type="submission" date="2022-11" db="EMBL/GenBank/DDBJ databases">
        <title>Minimal conservation of predation-associated metabolite biosynthetic gene clusters underscores biosynthetic potential of Myxococcota including descriptions for ten novel species: Archangium lansinium sp. nov., Myxococcus landrumus sp. nov., Nannocystis bai.</title>
        <authorList>
            <person name="Ahearne A."/>
            <person name="Stevens C."/>
            <person name="Phillips K."/>
        </authorList>
    </citation>
    <scope>NUCLEOTIDE SEQUENCE [LARGE SCALE GENOMIC DNA]</scope>
    <source>
        <strain evidence="3 4">MIWBW</strain>
    </source>
</reference>
<dbReference type="RefSeq" id="WP_267534707.1">
    <property type="nucleotide sequence ID" value="NZ_JAPNKA010000001.1"/>
</dbReference>
<evidence type="ECO:0000259" key="2">
    <source>
        <dbReference type="Pfam" id="PF02954"/>
    </source>
</evidence>
<feature type="domain" description="DNA binding HTH" evidence="2">
    <location>
        <begin position="39"/>
        <end position="68"/>
    </location>
</feature>